<dbReference type="InterPro" id="IPR023772">
    <property type="entry name" value="DNA-bd_HTH_TetR-type_CS"/>
</dbReference>
<dbReference type="Gene3D" id="1.10.357.10">
    <property type="entry name" value="Tetracycline Repressor, domain 2"/>
    <property type="match status" value="1"/>
</dbReference>
<evidence type="ECO:0000256" key="3">
    <source>
        <dbReference type="ARBA" id="ARBA00023163"/>
    </source>
</evidence>
<comment type="caution">
    <text evidence="6">The sequence shown here is derived from an EMBL/GenBank/DDBJ whole genome shotgun (WGS) entry which is preliminary data.</text>
</comment>
<protein>
    <submittedName>
        <fullName evidence="6">TetR/AcrR family transcriptional regulator</fullName>
    </submittedName>
</protein>
<dbReference type="InterPro" id="IPR001647">
    <property type="entry name" value="HTH_TetR"/>
</dbReference>
<keyword evidence="2 4" id="KW-0238">DNA-binding</keyword>
<dbReference type="OrthoDB" id="9808189at2"/>
<dbReference type="PROSITE" id="PS50977">
    <property type="entry name" value="HTH_TETR_2"/>
    <property type="match status" value="1"/>
</dbReference>
<proteinExistence type="predicted"/>
<evidence type="ECO:0000313" key="7">
    <source>
        <dbReference type="Proteomes" id="UP000306147"/>
    </source>
</evidence>
<keyword evidence="7" id="KW-1185">Reference proteome</keyword>
<dbReference type="PANTHER" id="PTHR47506">
    <property type="entry name" value="TRANSCRIPTIONAL REGULATORY PROTEIN"/>
    <property type="match status" value="1"/>
</dbReference>
<feature type="DNA-binding region" description="H-T-H motif" evidence="4">
    <location>
        <begin position="50"/>
        <end position="69"/>
    </location>
</feature>
<dbReference type="GO" id="GO:0003677">
    <property type="term" value="F:DNA binding"/>
    <property type="evidence" value="ECO:0007669"/>
    <property type="project" value="UniProtKB-UniRule"/>
</dbReference>
<dbReference type="AlphaFoldDB" id="A0A4S1X120"/>
<dbReference type="PROSITE" id="PS01081">
    <property type="entry name" value="HTH_TETR_1"/>
    <property type="match status" value="1"/>
</dbReference>
<reference evidence="6 7" key="1">
    <citation type="submission" date="2019-04" db="EMBL/GenBank/DDBJ databases">
        <title>Sphingomonas psychrotolerans sp. nov., isolated from soil in the Tianshan Mountains, Xinjiang, China.</title>
        <authorList>
            <person name="Luo Y."/>
            <person name="Sheng H."/>
        </authorList>
    </citation>
    <scope>NUCLEOTIDE SEQUENCE [LARGE SCALE GENOMIC DNA]</scope>
    <source>
        <strain evidence="6 7">ZFGT-11</strain>
    </source>
</reference>
<dbReference type="PRINTS" id="PR00455">
    <property type="entry name" value="HTHTETR"/>
</dbReference>
<evidence type="ECO:0000313" key="6">
    <source>
        <dbReference type="EMBL" id="TGX49579.1"/>
    </source>
</evidence>
<dbReference type="PANTHER" id="PTHR47506:SF1">
    <property type="entry name" value="HTH-TYPE TRANSCRIPTIONAL REGULATOR YJDC"/>
    <property type="match status" value="1"/>
</dbReference>
<dbReference type="InterPro" id="IPR009057">
    <property type="entry name" value="Homeodomain-like_sf"/>
</dbReference>
<dbReference type="Proteomes" id="UP000306147">
    <property type="component" value="Unassembled WGS sequence"/>
</dbReference>
<dbReference type="InterPro" id="IPR036271">
    <property type="entry name" value="Tet_transcr_reg_TetR-rel_C_sf"/>
</dbReference>
<organism evidence="6 7">
    <name type="scientific">Sphingomonas gei</name>
    <dbReference type="NCBI Taxonomy" id="1395960"/>
    <lineage>
        <taxon>Bacteria</taxon>
        <taxon>Pseudomonadati</taxon>
        <taxon>Pseudomonadota</taxon>
        <taxon>Alphaproteobacteria</taxon>
        <taxon>Sphingomonadales</taxon>
        <taxon>Sphingomonadaceae</taxon>
        <taxon>Sphingomonas</taxon>
    </lineage>
</organism>
<accession>A0A4S1X120</accession>
<sequence length="216" mass="23875">MSRQDRLSSVLLTVQRAMPKRSPDHMSAQRERILRATIRCIGDLGLEQTSIATIRKEAELSTGAIYKHFESKDEIVTAALQFAAMDQSDVPHHWPLLRDDMAALGDERGFDMNVIARTNLQLLASSLRPGPLRVLLTSQMEHTLSVLADRLATMEQAGEIRLRMSPLRTARCIAALAEGLTWLGLASGRRLEEISRDIVAGLECLVDADASSSSRD</sequence>
<evidence type="ECO:0000256" key="4">
    <source>
        <dbReference type="PROSITE-ProRule" id="PRU00335"/>
    </source>
</evidence>
<evidence type="ECO:0000256" key="1">
    <source>
        <dbReference type="ARBA" id="ARBA00023015"/>
    </source>
</evidence>
<evidence type="ECO:0000256" key="2">
    <source>
        <dbReference type="ARBA" id="ARBA00023125"/>
    </source>
</evidence>
<evidence type="ECO:0000259" key="5">
    <source>
        <dbReference type="PROSITE" id="PS50977"/>
    </source>
</evidence>
<feature type="domain" description="HTH tetR-type" evidence="5">
    <location>
        <begin position="27"/>
        <end position="87"/>
    </location>
</feature>
<dbReference type="Pfam" id="PF00440">
    <property type="entry name" value="TetR_N"/>
    <property type="match status" value="1"/>
</dbReference>
<keyword evidence="1" id="KW-0805">Transcription regulation</keyword>
<dbReference type="EMBL" id="SRXT01000008">
    <property type="protein sequence ID" value="TGX49579.1"/>
    <property type="molecule type" value="Genomic_DNA"/>
</dbReference>
<dbReference type="SUPFAM" id="SSF48498">
    <property type="entry name" value="Tetracyclin repressor-like, C-terminal domain"/>
    <property type="match status" value="1"/>
</dbReference>
<dbReference type="RefSeq" id="WP_135965403.1">
    <property type="nucleotide sequence ID" value="NZ_SRXT01000008.1"/>
</dbReference>
<keyword evidence="3" id="KW-0804">Transcription</keyword>
<name>A0A4S1X120_9SPHN</name>
<dbReference type="SUPFAM" id="SSF46689">
    <property type="entry name" value="Homeodomain-like"/>
    <property type="match status" value="1"/>
</dbReference>
<gene>
    <name evidence="6" type="ORF">E5A73_18860</name>
</gene>